<evidence type="ECO:0000313" key="2">
    <source>
        <dbReference type="EMBL" id="GJU06183.1"/>
    </source>
</evidence>
<keyword evidence="1" id="KW-0812">Transmembrane</keyword>
<keyword evidence="1" id="KW-1133">Transmembrane helix</keyword>
<protein>
    <submittedName>
        <fullName evidence="2">Uncharacterized protein</fullName>
    </submittedName>
</protein>
<dbReference type="EMBL" id="BQNB010021417">
    <property type="protein sequence ID" value="GJU06183.1"/>
    <property type="molecule type" value="Genomic_DNA"/>
</dbReference>
<comment type="caution">
    <text evidence="2">The sequence shown here is derived from an EMBL/GenBank/DDBJ whole genome shotgun (WGS) entry which is preliminary data.</text>
</comment>
<feature type="transmembrane region" description="Helical" evidence="1">
    <location>
        <begin position="115"/>
        <end position="137"/>
    </location>
</feature>
<reference evidence="2" key="1">
    <citation type="journal article" date="2022" name="Int. J. Mol. Sci.">
        <title>Draft Genome of Tanacetum Coccineum: Genomic Comparison of Closely Related Tanacetum-Family Plants.</title>
        <authorList>
            <person name="Yamashiro T."/>
            <person name="Shiraishi A."/>
            <person name="Nakayama K."/>
            <person name="Satake H."/>
        </authorList>
    </citation>
    <scope>NUCLEOTIDE SEQUENCE</scope>
</reference>
<gene>
    <name evidence="2" type="ORF">Tco_1122613</name>
</gene>
<evidence type="ECO:0000313" key="3">
    <source>
        <dbReference type="Proteomes" id="UP001151760"/>
    </source>
</evidence>
<dbReference type="Proteomes" id="UP001151760">
    <property type="component" value="Unassembled WGS sequence"/>
</dbReference>
<organism evidence="2 3">
    <name type="scientific">Tanacetum coccineum</name>
    <dbReference type="NCBI Taxonomy" id="301880"/>
    <lineage>
        <taxon>Eukaryota</taxon>
        <taxon>Viridiplantae</taxon>
        <taxon>Streptophyta</taxon>
        <taxon>Embryophyta</taxon>
        <taxon>Tracheophyta</taxon>
        <taxon>Spermatophyta</taxon>
        <taxon>Magnoliopsida</taxon>
        <taxon>eudicotyledons</taxon>
        <taxon>Gunneridae</taxon>
        <taxon>Pentapetalae</taxon>
        <taxon>asterids</taxon>
        <taxon>campanulids</taxon>
        <taxon>Asterales</taxon>
        <taxon>Asteraceae</taxon>
        <taxon>Asteroideae</taxon>
        <taxon>Anthemideae</taxon>
        <taxon>Anthemidinae</taxon>
        <taxon>Tanacetum</taxon>
    </lineage>
</organism>
<name>A0ABQ5J3Z8_9ASTR</name>
<sequence length="142" mass="15069">MPVVASAQKNKGTLAALSIVRAASNKILTRSPSPRIGAFDHFHNFSFQKLSTNLVSSLLDFRSVGLEAPESTYMNKGSLRAAIELEDNGVLDTVEHLGVLCSKILAVLDAFPRGILTFGLVLILLGLPLLVLIGNSLGLSSP</sequence>
<reference evidence="2" key="2">
    <citation type="submission" date="2022-01" db="EMBL/GenBank/DDBJ databases">
        <authorList>
            <person name="Yamashiro T."/>
            <person name="Shiraishi A."/>
            <person name="Satake H."/>
            <person name="Nakayama K."/>
        </authorList>
    </citation>
    <scope>NUCLEOTIDE SEQUENCE</scope>
</reference>
<evidence type="ECO:0000256" key="1">
    <source>
        <dbReference type="SAM" id="Phobius"/>
    </source>
</evidence>
<proteinExistence type="predicted"/>
<keyword evidence="1" id="KW-0472">Membrane</keyword>
<keyword evidence="3" id="KW-1185">Reference proteome</keyword>
<accession>A0ABQ5J3Z8</accession>